<dbReference type="EMBL" id="ML995495">
    <property type="protein sequence ID" value="KAF2138900.1"/>
    <property type="molecule type" value="Genomic_DNA"/>
</dbReference>
<accession>A0A6A6B4A9</accession>
<dbReference type="Proteomes" id="UP000799438">
    <property type="component" value="Unassembled WGS sequence"/>
</dbReference>
<gene>
    <name evidence="2" type="ORF">K452DRAFT_311349</name>
</gene>
<name>A0A6A6B4A9_9PEZI</name>
<dbReference type="AlphaFoldDB" id="A0A6A6B4A9"/>
<feature type="region of interest" description="Disordered" evidence="1">
    <location>
        <begin position="314"/>
        <end position="336"/>
    </location>
</feature>
<evidence type="ECO:0000256" key="1">
    <source>
        <dbReference type="SAM" id="MobiDB-lite"/>
    </source>
</evidence>
<evidence type="ECO:0000313" key="3">
    <source>
        <dbReference type="Proteomes" id="UP000799438"/>
    </source>
</evidence>
<organism evidence="2 3">
    <name type="scientific">Aplosporella prunicola CBS 121167</name>
    <dbReference type="NCBI Taxonomy" id="1176127"/>
    <lineage>
        <taxon>Eukaryota</taxon>
        <taxon>Fungi</taxon>
        <taxon>Dikarya</taxon>
        <taxon>Ascomycota</taxon>
        <taxon>Pezizomycotina</taxon>
        <taxon>Dothideomycetes</taxon>
        <taxon>Dothideomycetes incertae sedis</taxon>
        <taxon>Botryosphaeriales</taxon>
        <taxon>Aplosporellaceae</taxon>
        <taxon>Aplosporella</taxon>
    </lineage>
</organism>
<feature type="region of interest" description="Disordered" evidence="1">
    <location>
        <begin position="89"/>
        <end position="148"/>
    </location>
</feature>
<dbReference type="RefSeq" id="XP_033394613.1">
    <property type="nucleotide sequence ID" value="XM_033543412.1"/>
</dbReference>
<reference evidence="2" key="1">
    <citation type="journal article" date="2020" name="Stud. Mycol.">
        <title>101 Dothideomycetes genomes: a test case for predicting lifestyles and emergence of pathogens.</title>
        <authorList>
            <person name="Haridas S."/>
            <person name="Albert R."/>
            <person name="Binder M."/>
            <person name="Bloem J."/>
            <person name="Labutti K."/>
            <person name="Salamov A."/>
            <person name="Andreopoulos B."/>
            <person name="Baker S."/>
            <person name="Barry K."/>
            <person name="Bills G."/>
            <person name="Bluhm B."/>
            <person name="Cannon C."/>
            <person name="Castanera R."/>
            <person name="Culley D."/>
            <person name="Daum C."/>
            <person name="Ezra D."/>
            <person name="Gonzalez J."/>
            <person name="Henrissat B."/>
            <person name="Kuo A."/>
            <person name="Liang C."/>
            <person name="Lipzen A."/>
            <person name="Lutzoni F."/>
            <person name="Magnuson J."/>
            <person name="Mondo S."/>
            <person name="Nolan M."/>
            <person name="Ohm R."/>
            <person name="Pangilinan J."/>
            <person name="Park H.-J."/>
            <person name="Ramirez L."/>
            <person name="Alfaro M."/>
            <person name="Sun H."/>
            <person name="Tritt A."/>
            <person name="Yoshinaga Y."/>
            <person name="Zwiers L.-H."/>
            <person name="Turgeon B."/>
            <person name="Goodwin S."/>
            <person name="Spatafora J."/>
            <person name="Crous P."/>
            <person name="Grigoriev I."/>
        </authorList>
    </citation>
    <scope>NUCLEOTIDE SEQUENCE</scope>
    <source>
        <strain evidence="2">CBS 121167</strain>
    </source>
</reference>
<sequence length="360" mass="37146">MGLSDDFCPVAAAADLFAPFSFAFIHPPPVDSVTATATACAFGLPFHGTMATRPGAYVQEYFDVNTTNPYPSTSTHPTPAMPTHAVQVHTPTPHTPLHTTPTPAPNARKRKRSLVTTSTTGSSTTNSAASSLNAATPPPPPAHQIPKKRRLHHTLITSRLSRPYAQPATHISGGGGWGREVRRLGRQQHQQRQQQGQQQVWGAGGVAVGAEGVWGEGCAGVSGVSGVSAVEAPLRRAAVLNCAVRRRGVGVGVGVGKGPNAAWAGGCLGSGVGDGCMSGSVNGIGREELVVVDYDALDDEADGEAEPQVEVFGAGAGSGSAEAGDEDEGCRMGRWGGDGEGFVSEYDRLDDGEPEIGILL</sequence>
<dbReference type="GeneID" id="54300909"/>
<protein>
    <submittedName>
        <fullName evidence="2">Uncharacterized protein</fullName>
    </submittedName>
</protein>
<proteinExistence type="predicted"/>
<feature type="compositionally biased region" description="Low complexity" evidence="1">
    <location>
        <begin position="114"/>
        <end position="135"/>
    </location>
</feature>
<feature type="compositionally biased region" description="Low complexity" evidence="1">
    <location>
        <begin position="89"/>
        <end position="101"/>
    </location>
</feature>
<evidence type="ECO:0000313" key="2">
    <source>
        <dbReference type="EMBL" id="KAF2138900.1"/>
    </source>
</evidence>
<dbReference type="OrthoDB" id="5387995at2759"/>
<keyword evidence="3" id="KW-1185">Reference proteome</keyword>